<organism evidence="1 2">
    <name type="scientific">Archangium gephyra</name>
    <dbReference type="NCBI Taxonomy" id="48"/>
    <lineage>
        <taxon>Bacteria</taxon>
        <taxon>Pseudomonadati</taxon>
        <taxon>Myxococcota</taxon>
        <taxon>Myxococcia</taxon>
        <taxon>Myxococcales</taxon>
        <taxon>Cystobacterineae</taxon>
        <taxon>Archangiaceae</taxon>
        <taxon>Archangium</taxon>
    </lineage>
</organism>
<dbReference type="InterPro" id="IPR052918">
    <property type="entry name" value="Motility_Chemotaxis_Reg"/>
</dbReference>
<dbReference type="PANTHER" id="PTHR35580">
    <property type="entry name" value="CELL SURFACE GLYCOPROTEIN (S-LAYER PROTEIN)-LIKE PROTEIN"/>
    <property type="match status" value="1"/>
</dbReference>
<evidence type="ECO:0000313" key="1">
    <source>
        <dbReference type="EMBL" id="REG37472.1"/>
    </source>
</evidence>
<keyword evidence="2" id="KW-1185">Reference proteome</keyword>
<dbReference type="SUPFAM" id="SSF101898">
    <property type="entry name" value="NHL repeat"/>
    <property type="match status" value="1"/>
</dbReference>
<gene>
    <name evidence="1" type="ORF">ATI61_101456</name>
</gene>
<dbReference type="PANTHER" id="PTHR35580:SF1">
    <property type="entry name" value="PHYTASE-LIKE DOMAIN-CONTAINING PROTEIN"/>
    <property type="match status" value="1"/>
</dbReference>
<proteinExistence type="predicted"/>
<dbReference type="EMBL" id="QUMU01000001">
    <property type="protein sequence ID" value="REG37472.1"/>
    <property type="molecule type" value="Genomic_DNA"/>
</dbReference>
<dbReference type="InterPro" id="IPR015943">
    <property type="entry name" value="WD40/YVTN_repeat-like_dom_sf"/>
</dbReference>
<comment type="caution">
    <text evidence="1">The sequence shown here is derived from an EMBL/GenBank/DDBJ whole genome shotgun (WGS) entry which is preliminary data.</text>
</comment>
<evidence type="ECO:0008006" key="3">
    <source>
        <dbReference type="Google" id="ProtNLM"/>
    </source>
</evidence>
<protein>
    <recommendedName>
        <fullName evidence="3">Lipoprotein</fullName>
    </recommendedName>
</protein>
<name>A0ABX9KC37_9BACT</name>
<reference evidence="1 2" key="1">
    <citation type="submission" date="2018-08" db="EMBL/GenBank/DDBJ databases">
        <title>Genomic Encyclopedia of Archaeal and Bacterial Type Strains, Phase II (KMG-II): from individual species to whole genera.</title>
        <authorList>
            <person name="Goeker M."/>
        </authorList>
    </citation>
    <scope>NUCLEOTIDE SEQUENCE [LARGE SCALE GENOMIC DNA]</scope>
    <source>
        <strain evidence="1 2">DSM 2261</strain>
    </source>
</reference>
<dbReference type="Gene3D" id="2.130.10.10">
    <property type="entry name" value="YVTN repeat-like/Quinoprotein amine dehydrogenase"/>
    <property type="match status" value="1"/>
</dbReference>
<dbReference type="Proteomes" id="UP000256345">
    <property type="component" value="Unassembled WGS sequence"/>
</dbReference>
<accession>A0ABX9KC37</accession>
<evidence type="ECO:0000313" key="2">
    <source>
        <dbReference type="Proteomes" id="UP000256345"/>
    </source>
</evidence>
<sequence length="492" mass="52757">MEAACGQVRKLLHWTPVFVGEDMMLKWNGKLLWLSVLLAGCGGMVEGMEETQAAGNVEQAWTGQEEPGARSGATRWTQRLTGPSEELPGGVAHDKDGNVLIAASFSGSLSEARGTLGTAPVTERVSASVVAKYLPDGARVWARTFPVVVTAITTKPDRHVLLAGNVTGTVDLGGGPLSLGEFPTGLFLLELDAKGRHVWSRVFPLEFTSFINANGLATDRSGNIALAATLRGAVFLGSRTATADSSVVLIRFDARGTAQWVFEELQFGTSGGVAVDSDGNLYLAGTLITDLFEPRDFIPFVSRFSPSGTRLWRRQLETTFGEANAIGVHGNRVVVTGSFREPLTFEGRTFVPEGGQEGFLLALTRDGDERWVRHFGVEGLDLAMDHRDDVVVVGRYENGNDLGRGPLAGVAGSDHNLFVAKFDRVDGRPRWTRGFAMAHPEGQSTSAGSYHVSVDEQGSSVFLGDLIAPMDVGPVTLRPSGSRDLFLLDSRP</sequence>